<dbReference type="InParanoid" id="A0A2G4YM60"/>
<dbReference type="InterPro" id="IPR050109">
    <property type="entry name" value="HTH-type_TetR-like_transc_reg"/>
</dbReference>
<name>A0A2G4YM60_9PROT</name>
<dbReference type="SUPFAM" id="SSF48498">
    <property type="entry name" value="Tetracyclin repressor-like, C-terminal domain"/>
    <property type="match status" value="1"/>
</dbReference>
<dbReference type="InterPro" id="IPR041586">
    <property type="entry name" value="PsrA_TetR_C"/>
</dbReference>
<organism evidence="4 5">
    <name type="scientific">Paremcibacter congregatus</name>
    <dbReference type="NCBI Taxonomy" id="2043170"/>
    <lineage>
        <taxon>Bacteria</taxon>
        <taxon>Pseudomonadati</taxon>
        <taxon>Pseudomonadota</taxon>
        <taxon>Alphaproteobacteria</taxon>
        <taxon>Emcibacterales</taxon>
        <taxon>Emcibacteraceae</taxon>
        <taxon>Paremcibacter</taxon>
    </lineage>
</organism>
<proteinExistence type="predicted"/>
<dbReference type="PANTHER" id="PTHR30055">
    <property type="entry name" value="HTH-TYPE TRANSCRIPTIONAL REGULATOR RUTR"/>
    <property type="match status" value="1"/>
</dbReference>
<dbReference type="GO" id="GO:0000976">
    <property type="term" value="F:transcription cis-regulatory region binding"/>
    <property type="evidence" value="ECO:0007669"/>
    <property type="project" value="TreeGrafter"/>
</dbReference>
<protein>
    <recommendedName>
        <fullName evidence="3">HTH tetR-type domain-containing protein</fullName>
    </recommendedName>
</protein>
<keyword evidence="1 2" id="KW-0238">DNA-binding</keyword>
<dbReference type="RefSeq" id="WP_099475270.1">
    <property type="nucleotide sequence ID" value="NZ_CP041025.1"/>
</dbReference>
<evidence type="ECO:0000256" key="1">
    <source>
        <dbReference type="ARBA" id="ARBA00023125"/>
    </source>
</evidence>
<dbReference type="EMBL" id="PDEM01000033">
    <property type="protein sequence ID" value="PHZ83377.1"/>
    <property type="molecule type" value="Genomic_DNA"/>
</dbReference>
<evidence type="ECO:0000313" key="5">
    <source>
        <dbReference type="Proteomes" id="UP000229730"/>
    </source>
</evidence>
<accession>A0A2G4YM60</accession>
<dbReference type="SUPFAM" id="SSF46689">
    <property type="entry name" value="Homeodomain-like"/>
    <property type="match status" value="1"/>
</dbReference>
<comment type="caution">
    <text evidence="4">The sequence shown here is derived from an EMBL/GenBank/DDBJ whole genome shotgun (WGS) entry which is preliminary data.</text>
</comment>
<feature type="domain" description="HTH tetR-type" evidence="3">
    <location>
        <begin position="9"/>
        <end position="69"/>
    </location>
</feature>
<dbReference type="InterPro" id="IPR009057">
    <property type="entry name" value="Homeodomain-like_sf"/>
</dbReference>
<dbReference type="PANTHER" id="PTHR30055:SF235">
    <property type="entry name" value="TRANSCRIPTIONAL REGULATORY PROTEIN"/>
    <property type="match status" value="1"/>
</dbReference>
<dbReference type="Gene3D" id="1.10.357.10">
    <property type="entry name" value="Tetracycline Repressor, domain 2"/>
    <property type="match status" value="1"/>
</dbReference>
<dbReference type="GO" id="GO:0003700">
    <property type="term" value="F:DNA-binding transcription factor activity"/>
    <property type="evidence" value="ECO:0007669"/>
    <property type="project" value="TreeGrafter"/>
</dbReference>
<evidence type="ECO:0000256" key="2">
    <source>
        <dbReference type="PROSITE-ProRule" id="PRU00335"/>
    </source>
</evidence>
<evidence type="ECO:0000313" key="4">
    <source>
        <dbReference type="EMBL" id="PHZ83377.1"/>
    </source>
</evidence>
<dbReference type="Proteomes" id="UP000229730">
    <property type="component" value="Unassembled WGS sequence"/>
</dbReference>
<dbReference type="AlphaFoldDB" id="A0A2G4YM60"/>
<dbReference type="OrthoDB" id="2356263at2"/>
<dbReference type="InterPro" id="IPR036271">
    <property type="entry name" value="Tet_transcr_reg_TetR-rel_C_sf"/>
</dbReference>
<gene>
    <name evidence="4" type="ORF">CRD36_17590</name>
</gene>
<feature type="DNA-binding region" description="H-T-H motif" evidence="2">
    <location>
        <begin position="32"/>
        <end position="51"/>
    </location>
</feature>
<evidence type="ECO:0000259" key="3">
    <source>
        <dbReference type="PROSITE" id="PS50977"/>
    </source>
</evidence>
<keyword evidence="5" id="KW-1185">Reference proteome</keyword>
<dbReference type="PROSITE" id="PS50977">
    <property type="entry name" value="HTH_TETR_2"/>
    <property type="match status" value="1"/>
</dbReference>
<dbReference type="InterPro" id="IPR001647">
    <property type="entry name" value="HTH_TetR"/>
</dbReference>
<reference evidence="4 5" key="1">
    <citation type="submission" date="2017-10" db="EMBL/GenBank/DDBJ databases">
        <title>Frigbacter circumglobatus gen. nov. sp. nov., isolated from sediment cultured in situ.</title>
        <authorList>
            <person name="Zhao Z."/>
        </authorList>
    </citation>
    <scope>NUCLEOTIDE SEQUENCE [LARGE SCALE GENOMIC DNA]</scope>
    <source>
        <strain evidence="4 5">ZYL</strain>
    </source>
</reference>
<dbReference type="Pfam" id="PF00440">
    <property type="entry name" value="TetR_N"/>
    <property type="match status" value="1"/>
</dbReference>
<dbReference type="Pfam" id="PF17939">
    <property type="entry name" value="TetR_C_30"/>
    <property type="match status" value="1"/>
</dbReference>
<sequence length="219" mass="24962">MKPKKNIRGDAKERILDVSEKLFAEGSYASVSVRTVTTEAKVNLSAVNYYFGSKQGLFQAVYVRRAKQMNHERLCLLAKAEEQSRAEGRDVTLKEILGAILTPPIFWLYDQEMGLSGYIRFLARAYLEEASDMNHVLRQEVDVFDRFVPYLQKINPGLSVEDIYWDIHFTMGTMHHTINHLDRISLLSHKACKVGTREQTRDRLVNFCAKGFAGQANAG</sequence>